<dbReference type="SUPFAM" id="SSF53067">
    <property type="entry name" value="Actin-like ATPase domain"/>
    <property type="match status" value="1"/>
</dbReference>
<protein>
    <recommendedName>
        <fullName evidence="1">Ppx/GppA phosphatase N-terminal domain-containing protein</fullName>
    </recommendedName>
</protein>
<feature type="domain" description="Ppx/GppA phosphatase N-terminal" evidence="1">
    <location>
        <begin position="17"/>
        <end position="120"/>
    </location>
</feature>
<dbReference type="PANTHER" id="PTHR30005">
    <property type="entry name" value="EXOPOLYPHOSPHATASE"/>
    <property type="match status" value="1"/>
</dbReference>
<reference evidence="2 3" key="1">
    <citation type="submission" date="2014-01" db="EMBL/GenBank/DDBJ databases">
        <title>Comparative genomics of Petrotoga.</title>
        <authorList>
            <person name="Chow K."/>
            <person name="Charchuk R."/>
            <person name="Nesbo C.L."/>
        </authorList>
    </citation>
    <scope>NUCLEOTIDE SEQUENCE [LARGE SCALE GENOMIC DNA]</scope>
    <source>
        <strain evidence="2 3">DSM 16923</strain>
    </source>
</reference>
<dbReference type="AlphaFoldDB" id="A0A2S5EJK6"/>
<dbReference type="InterPro" id="IPR003695">
    <property type="entry name" value="Ppx_GppA_N"/>
</dbReference>
<sequence>MVAGVINIGTENISFDIAQNDQDDIDIIESLDYPLFLGRDTFTTGRISFEKVEILSQKLLGFKRVAEEYGANKLKVVGTTALREAENLDFILDQIETRTGFTIDVLDDYEEKSHIYMELIRN</sequence>
<name>A0A2S5EJK6_9BACT</name>
<evidence type="ECO:0000259" key="1">
    <source>
        <dbReference type="Pfam" id="PF02541"/>
    </source>
</evidence>
<accession>A0A2S5EJK6</accession>
<evidence type="ECO:0000313" key="2">
    <source>
        <dbReference type="EMBL" id="POZ93139.1"/>
    </source>
</evidence>
<dbReference type="Gene3D" id="3.30.420.40">
    <property type="match status" value="1"/>
</dbReference>
<dbReference type="EMBL" id="JALY01000078">
    <property type="protein sequence ID" value="POZ93139.1"/>
    <property type="molecule type" value="Genomic_DNA"/>
</dbReference>
<gene>
    <name evidence="2" type="ORF">AA81_03375</name>
</gene>
<dbReference type="InterPro" id="IPR043129">
    <property type="entry name" value="ATPase_NBD"/>
</dbReference>
<organism evidence="2 3">
    <name type="scientific">Petrotoga halophila DSM 16923</name>
    <dbReference type="NCBI Taxonomy" id="1122953"/>
    <lineage>
        <taxon>Bacteria</taxon>
        <taxon>Thermotogati</taxon>
        <taxon>Thermotogota</taxon>
        <taxon>Thermotogae</taxon>
        <taxon>Petrotogales</taxon>
        <taxon>Petrotogaceae</taxon>
        <taxon>Petrotoga</taxon>
    </lineage>
</organism>
<dbReference type="Proteomes" id="UP000236950">
    <property type="component" value="Unassembled WGS sequence"/>
</dbReference>
<keyword evidence="3" id="KW-1185">Reference proteome</keyword>
<dbReference type="PANTHER" id="PTHR30005:SF0">
    <property type="entry name" value="RETROGRADE REGULATION PROTEIN 2"/>
    <property type="match status" value="1"/>
</dbReference>
<proteinExistence type="predicted"/>
<dbReference type="Pfam" id="PF02541">
    <property type="entry name" value="Ppx-GppA"/>
    <property type="match status" value="1"/>
</dbReference>
<feature type="non-terminal residue" evidence="2">
    <location>
        <position position="122"/>
    </location>
</feature>
<evidence type="ECO:0000313" key="3">
    <source>
        <dbReference type="Proteomes" id="UP000236950"/>
    </source>
</evidence>
<dbReference type="InterPro" id="IPR050273">
    <property type="entry name" value="GppA/Ppx_hydrolase"/>
</dbReference>
<comment type="caution">
    <text evidence="2">The sequence shown here is derived from an EMBL/GenBank/DDBJ whole genome shotgun (WGS) entry which is preliminary data.</text>
</comment>
<dbReference type="GO" id="GO:0016462">
    <property type="term" value="F:pyrophosphatase activity"/>
    <property type="evidence" value="ECO:0007669"/>
    <property type="project" value="TreeGrafter"/>
</dbReference>